<dbReference type="Proteomes" id="UP001500454">
    <property type="component" value="Unassembled WGS sequence"/>
</dbReference>
<evidence type="ECO:0000313" key="1">
    <source>
        <dbReference type="EMBL" id="GAA4384560.1"/>
    </source>
</evidence>
<name>A0ABP8J4I1_9BACT</name>
<dbReference type="PROSITE" id="PS51257">
    <property type="entry name" value="PROKAR_LIPOPROTEIN"/>
    <property type="match status" value="1"/>
</dbReference>
<protein>
    <recommendedName>
        <fullName evidence="3">Lipoprotein</fullName>
    </recommendedName>
</protein>
<gene>
    <name evidence="1" type="ORF">GCM10023186_26960</name>
</gene>
<sequence>MTRLVLAAALFSLLMGCGKKDDFETCPDATGPAPANYRVFLRLRGFNNVQGQTDLRLLCEDSEKYPCINYALQTNLHRRDNDLTLRVCGTTPAAQCRPDTTGPANSSTSVTGLVGGRYNFVVNVRGRSTAGVLDLSGAPFRITLDDTTVAAVRR</sequence>
<comment type="caution">
    <text evidence="1">The sequence shown here is derived from an EMBL/GenBank/DDBJ whole genome shotgun (WGS) entry which is preliminary data.</text>
</comment>
<dbReference type="EMBL" id="BAABHA010000008">
    <property type="protein sequence ID" value="GAA4384560.1"/>
    <property type="molecule type" value="Genomic_DNA"/>
</dbReference>
<evidence type="ECO:0008006" key="3">
    <source>
        <dbReference type="Google" id="ProtNLM"/>
    </source>
</evidence>
<reference evidence="2" key="1">
    <citation type="journal article" date="2019" name="Int. J. Syst. Evol. Microbiol.">
        <title>The Global Catalogue of Microorganisms (GCM) 10K type strain sequencing project: providing services to taxonomists for standard genome sequencing and annotation.</title>
        <authorList>
            <consortium name="The Broad Institute Genomics Platform"/>
            <consortium name="The Broad Institute Genome Sequencing Center for Infectious Disease"/>
            <person name="Wu L."/>
            <person name="Ma J."/>
        </authorList>
    </citation>
    <scope>NUCLEOTIDE SEQUENCE [LARGE SCALE GENOMIC DNA]</scope>
    <source>
        <strain evidence="2">JCM 17924</strain>
    </source>
</reference>
<evidence type="ECO:0000313" key="2">
    <source>
        <dbReference type="Proteomes" id="UP001500454"/>
    </source>
</evidence>
<organism evidence="1 2">
    <name type="scientific">Hymenobacter koreensis</name>
    <dbReference type="NCBI Taxonomy" id="1084523"/>
    <lineage>
        <taxon>Bacteria</taxon>
        <taxon>Pseudomonadati</taxon>
        <taxon>Bacteroidota</taxon>
        <taxon>Cytophagia</taxon>
        <taxon>Cytophagales</taxon>
        <taxon>Hymenobacteraceae</taxon>
        <taxon>Hymenobacter</taxon>
    </lineage>
</organism>
<proteinExistence type="predicted"/>
<dbReference type="RefSeq" id="WP_345225011.1">
    <property type="nucleotide sequence ID" value="NZ_BAABHA010000008.1"/>
</dbReference>
<accession>A0ABP8J4I1</accession>
<keyword evidence="2" id="KW-1185">Reference proteome</keyword>